<evidence type="ECO:0000256" key="2">
    <source>
        <dbReference type="SAM" id="Phobius"/>
    </source>
</evidence>
<evidence type="ECO:0000313" key="4">
    <source>
        <dbReference type="EMBL" id="TFK24013.1"/>
    </source>
</evidence>
<evidence type="ECO:0000256" key="3">
    <source>
        <dbReference type="SAM" id="SignalP"/>
    </source>
</evidence>
<protein>
    <recommendedName>
        <fullName evidence="6">Integral membrane protein</fullName>
    </recommendedName>
</protein>
<keyword evidence="5" id="KW-1185">Reference proteome</keyword>
<keyword evidence="2" id="KW-0812">Transmembrane</keyword>
<keyword evidence="2" id="KW-0472">Membrane</keyword>
<reference evidence="4 5" key="1">
    <citation type="journal article" date="2019" name="Nat. Ecol. Evol.">
        <title>Megaphylogeny resolves global patterns of mushroom evolution.</title>
        <authorList>
            <person name="Varga T."/>
            <person name="Krizsan K."/>
            <person name="Foldi C."/>
            <person name="Dima B."/>
            <person name="Sanchez-Garcia M."/>
            <person name="Sanchez-Ramirez S."/>
            <person name="Szollosi G.J."/>
            <person name="Szarkandi J.G."/>
            <person name="Papp V."/>
            <person name="Albert L."/>
            <person name="Andreopoulos W."/>
            <person name="Angelini C."/>
            <person name="Antonin V."/>
            <person name="Barry K.W."/>
            <person name="Bougher N.L."/>
            <person name="Buchanan P."/>
            <person name="Buyck B."/>
            <person name="Bense V."/>
            <person name="Catcheside P."/>
            <person name="Chovatia M."/>
            <person name="Cooper J."/>
            <person name="Damon W."/>
            <person name="Desjardin D."/>
            <person name="Finy P."/>
            <person name="Geml J."/>
            <person name="Haridas S."/>
            <person name="Hughes K."/>
            <person name="Justo A."/>
            <person name="Karasinski D."/>
            <person name="Kautmanova I."/>
            <person name="Kiss B."/>
            <person name="Kocsube S."/>
            <person name="Kotiranta H."/>
            <person name="LaButti K.M."/>
            <person name="Lechner B.E."/>
            <person name="Liimatainen K."/>
            <person name="Lipzen A."/>
            <person name="Lukacs Z."/>
            <person name="Mihaltcheva S."/>
            <person name="Morgado L.N."/>
            <person name="Niskanen T."/>
            <person name="Noordeloos M.E."/>
            <person name="Ohm R.A."/>
            <person name="Ortiz-Santana B."/>
            <person name="Ovrebo C."/>
            <person name="Racz N."/>
            <person name="Riley R."/>
            <person name="Savchenko A."/>
            <person name="Shiryaev A."/>
            <person name="Soop K."/>
            <person name="Spirin V."/>
            <person name="Szebenyi C."/>
            <person name="Tomsovsky M."/>
            <person name="Tulloss R.E."/>
            <person name="Uehling J."/>
            <person name="Grigoriev I.V."/>
            <person name="Vagvolgyi C."/>
            <person name="Papp T."/>
            <person name="Martin F.M."/>
            <person name="Miettinen O."/>
            <person name="Hibbett D.S."/>
            <person name="Nagy L.G."/>
        </authorList>
    </citation>
    <scope>NUCLEOTIDE SEQUENCE [LARGE SCALE GENOMIC DNA]</scope>
    <source>
        <strain evidence="4 5">CBS 121175</strain>
    </source>
</reference>
<evidence type="ECO:0000313" key="5">
    <source>
        <dbReference type="Proteomes" id="UP000307440"/>
    </source>
</evidence>
<keyword evidence="3" id="KW-0732">Signal</keyword>
<gene>
    <name evidence="4" type="ORF">FA15DRAFT_438228</name>
</gene>
<feature type="signal peptide" evidence="3">
    <location>
        <begin position="1"/>
        <end position="18"/>
    </location>
</feature>
<dbReference type="EMBL" id="ML210208">
    <property type="protein sequence ID" value="TFK24013.1"/>
    <property type="molecule type" value="Genomic_DNA"/>
</dbReference>
<evidence type="ECO:0000256" key="1">
    <source>
        <dbReference type="SAM" id="MobiDB-lite"/>
    </source>
</evidence>
<dbReference type="PROSITE" id="PS51257">
    <property type="entry name" value="PROKAR_LIPOPROTEIN"/>
    <property type="match status" value="1"/>
</dbReference>
<feature type="region of interest" description="Disordered" evidence="1">
    <location>
        <begin position="275"/>
        <end position="302"/>
    </location>
</feature>
<dbReference type="AlphaFoldDB" id="A0A5C3KVZ1"/>
<feature type="transmembrane region" description="Helical" evidence="2">
    <location>
        <begin position="115"/>
        <end position="135"/>
    </location>
</feature>
<feature type="chain" id="PRO_5022945964" description="Integral membrane protein" evidence="3">
    <location>
        <begin position="19"/>
        <end position="320"/>
    </location>
</feature>
<name>A0A5C3KVZ1_COPMA</name>
<evidence type="ECO:0008006" key="6">
    <source>
        <dbReference type="Google" id="ProtNLM"/>
    </source>
</evidence>
<accession>A0A5C3KVZ1</accession>
<feature type="transmembrane region" description="Helical" evidence="2">
    <location>
        <begin position="42"/>
        <end position="67"/>
    </location>
</feature>
<dbReference type="Proteomes" id="UP000307440">
    <property type="component" value="Unassembled WGS sequence"/>
</dbReference>
<sequence>MYAVRGQLLIALLLEALAQGCFTSVAISCSRAILVSWVKIPRLLTVAFVALFGVTVVTFVGDIVVFLGRFEADIIAPYPLNLTRPIICLRVFNCALSSSLVAFRCYQLWPHRILVTALNIVLVLGTFVVGIVCAARSEAWIDDGLHMYNWTSIASTAVQGGIVAGRTVWMKWQLHKLCGMSHYTKTGLFVDSAITYPVLVLIDQLVSIHPIQAALAAIAGITGGHIILQAAEGKNSRDIESLLKEFCESERSSTPILDTLFGSFMDPAMLSPSASRVSQVPHQGTRDAVAESQHSTQCDGESKMEIHISSSLTVDSVQSV</sequence>
<organism evidence="4 5">
    <name type="scientific">Coprinopsis marcescibilis</name>
    <name type="common">Agaric fungus</name>
    <name type="synonym">Psathyrella marcescibilis</name>
    <dbReference type="NCBI Taxonomy" id="230819"/>
    <lineage>
        <taxon>Eukaryota</taxon>
        <taxon>Fungi</taxon>
        <taxon>Dikarya</taxon>
        <taxon>Basidiomycota</taxon>
        <taxon>Agaricomycotina</taxon>
        <taxon>Agaricomycetes</taxon>
        <taxon>Agaricomycetidae</taxon>
        <taxon>Agaricales</taxon>
        <taxon>Agaricineae</taxon>
        <taxon>Psathyrellaceae</taxon>
        <taxon>Coprinopsis</taxon>
    </lineage>
</organism>
<keyword evidence="2" id="KW-1133">Transmembrane helix</keyword>
<feature type="transmembrane region" description="Helical" evidence="2">
    <location>
        <begin position="87"/>
        <end position="109"/>
    </location>
</feature>
<proteinExistence type="predicted"/>